<evidence type="ECO:0000313" key="1">
    <source>
        <dbReference type="EMBL" id="CAB4683708.1"/>
    </source>
</evidence>
<name>A0A6J6NFB4_9ZZZZ</name>
<organism evidence="1">
    <name type="scientific">freshwater metagenome</name>
    <dbReference type="NCBI Taxonomy" id="449393"/>
    <lineage>
        <taxon>unclassified sequences</taxon>
        <taxon>metagenomes</taxon>
        <taxon>ecological metagenomes</taxon>
    </lineage>
</organism>
<dbReference type="EMBL" id="CAEZWV010000045">
    <property type="protein sequence ID" value="CAB4683708.1"/>
    <property type="molecule type" value="Genomic_DNA"/>
</dbReference>
<dbReference type="AlphaFoldDB" id="A0A6J6NFB4"/>
<reference evidence="1" key="1">
    <citation type="submission" date="2020-05" db="EMBL/GenBank/DDBJ databases">
        <authorList>
            <person name="Chiriac C."/>
            <person name="Salcher M."/>
            <person name="Ghai R."/>
            <person name="Kavagutti S V."/>
        </authorList>
    </citation>
    <scope>NUCLEOTIDE SEQUENCE</scope>
</reference>
<proteinExistence type="predicted"/>
<protein>
    <submittedName>
        <fullName evidence="1">Unannotated protein</fullName>
    </submittedName>
</protein>
<sequence length="162" mass="17512">MKAHDIPVAHTPPGGYGENFPPLILGGCNEPLVEGAPDLRGIWRAVSATRGGESVPQGDRLLSYTERIEQCGNRIVDCGGGTIADARADGTEENGVHDVSVFDYVTPIHVVASYEEGVFVLRPVGILGIEVRRWLDEDGHMVWTRPDMGGIRVVLERVSAPQ</sequence>
<gene>
    <name evidence="1" type="ORF">UFOPK2295_01562</name>
</gene>
<accession>A0A6J6NFB4</accession>